<keyword evidence="1" id="KW-1133">Transmembrane helix</keyword>
<keyword evidence="1" id="KW-0812">Transmembrane</keyword>
<dbReference type="RefSeq" id="WP_111319718.1">
    <property type="nucleotide sequence ID" value="NZ_BIFX01000001.1"/>
</dbReference>
<gene>
    <name evidence="2" type="ORF">EI42_01129</name>
</gene>
<keyword evidence="1" id="KW-0472">Membrane</keyword>
<reference evidence="2 3" key="1">
    <citation type="submission" date="2018-06" db="EMBL/GenBank/DDBJ databases">
        <title>Genomic Encyclopedia of Archaeal and Bacterial Type Strains, Phase II (KMG-II): from individual species to whole genera.</title>
        <authorList>
            <person name="Goeker M."/>
        </authorList>
    </citation>
    <scope>NUCLEOTIDE SEQUENCE [LARGE SCALE GENOMIC DNA]</scope>
    <source>
        <strain evidence="2 3">ATCC BAA-1881</strain>
    </source>
</reference>
<protein>
    <submittedName>
        <fullName evidence="2">Uncharacterized protein</fullName>
    </submittedName>
</protein>
<feature type="transmembrane region" description="Helical" evidence="1">
    <location>
        <begin position="44"/>
        <end position="61"/>
    </location>
</feature>
<name>A0A326UBB9_THEHA</name>
<organism evidence="2 3">
    <name type="scientific">Thermosporothrix hazakensis</name>
    <dbReference type="NCBI Taxonomy" id="644383"/>
    <lineage>
        <taxon>Bacteria</taxon>
        <taxon>Bacillati</taxon>
        <taxon>Chloroflexota</taxon>
        <taxon>Ktedonobacteria</taxon>
        <taxon>Ktedonobacterales</taxon>
        <taxon>Thermosporotrichaceae</taxon>
        <taxon>Thermosporothrix</taxon>
    </lineage>
</organism>
<dbReference type="AlphaFoldDB" id="A0A326UBB9"/>
<comment type="caution">
    <text evidence="2">The sequence shown here is derived from an EMBL/GenBank/DDBJ whole genome shotgun (WGS) entry which is preliminary data.</text>
</comment>
<accession>A0A326UBB9</accession>
<evidence type="ECO:0000313" key="3">
    <source>
        <dbReference type="Proteomes" id="UP000248806"/>
    </source>
</evidence>
<evidence type="ECO:0000256" key="1">
    <source>
        <dbReference type="SAM" id="Phobius"/>
    </source>
</evidence>
<evidence type="ECO:0000313" key="2">
    <source>
        <dbReference type="EMBL" id="PZW34292.1"/>
    </source>
</evidence>
<keyword evidence="3" id="KW-1185">Reference proteome</keyword>
<dbReference type="EMBL" id="QKUF01000002">
    <property type="protein sequence ID" value="PZW34292.1"/>
    <property type="molecule type" value="Genomic_DNA"/>
</dbReference>
<proteinExistence type="predicted"/>
<feature type="transmembrane region" description="Helical" evidence="1">
    <location>
        <begin position="15"/>
        <end position="37"/>
    </location>
</feature>
<sequence>MACKQGIVAQSDVRLHYVVGAGARGVFLFARIGLLVISRSMTRFPAVFLMYGACLLCRIVLKVVEPG</sequence>
<dbReference type="Proteomes" id="UP000248806">
    <property type="component" value="Unassembled WGS sequence"/>
</dbReference>